<dbReference type="KEGG" id="fcy:FRACYDRAFT_239556"/>
<keyword evidence="2" id="KW-1185">Reference proteome</keyword>
<evidence type="ECO:0000313" key="2">
    <source>
        <dbReference type="Proteomes" id="UP000095751"/>
    </source>
</evidence>
<dbReference type="SUPFAM" id="SSF81383">
    <property type="entry name" value="F-box domain"/>
    <property type="match status" value="1"/>
</dbReference>
<evidence type="ECO:0000313" key="1">
    <source>
        <dbReference type="EMBL" id="OEU16961.1"/>
    </source>
</evidence>
<protein>
    <recommendedName>
        <fullName evidence="3">F-box domain-containing protein</fullName>
    </recommendedName>
</protein>
<organism evidence="1 2">
    <name type="scientific">Fragilariopsis cylindrus CCMP1102</name>
    <dbReference type="NCBI Taxonomy" id="635003"/>
    <lineage>
        <taxon>Eukaryota</taxon>
        <taxon>Sar</taxon>
        <taxon>Stramenopiles</taxon>
        <taxon>Ochrophyta</taxon>
        <taxon>Bacillariophyta</taxon>
        <taxon>Bacillariophyceae</taxon>
        <taxon>Bacillariophycidae</taxon>
        <taxon>Bacillariales</taxon>
        <taxon>Bacillariaceae</taxon>
        <taxon>Fragilariopsis</taxon>
    </lineage>
</organism>
<dbReference type="EMBL" id="KV784358">
    <property type="protein sequence ID" value="OEU16961.1"/>
    <property type="molecule type" value="Genomic_DNA"/>
</dbReference>
<dbReference type="InterPro" id="IPR036047">
    <property type="entry name" value="F-box-like_dom_sf"/>
</dbReference>
<dbReference type="InParanoid" id="A0A1E7FFL1"/>
<accession>A0A1E7FFL1</accession>
<gene>
    <name evidence="1" type="ORF">FRACYDRAFT_239556</name>
</gene>
<name>A0A1E7FFL1_9STRA</name>
<proteinExistence type="predicted"/>
<evidence type="ECO:0008006" key="3">
    <source>
        <dbReference type="Google" id="ProtNLM"/>
    </source>
</evidence>
<reference evidence="1 2" key="1">
    <citation type="submission" date="2016-09" db="EMBL/GenBank/DDBJ databases">
        <title>Extensive genetic diversity and differential bi-allelic expression allows diatom success in the polar Southern Ocean.</title>
        <authorList>
            <consortium name="DOE Joint Genome Institute"/>
            <person name="Mock T."/>
            <person name="Otillar R.P."/>
            <person name="Strauss J."/>
            <person name="Dupont C."/>
            <person name="Frickenhaus S."/>
            <person name="Maumus F."/>
            <person name="Mcmullan M."/>
            <person name="Sanges R."/>
            <person name="Schmutz J."/>
            <person name="Toseland A."/>
            <person name="Valas R."/>
            <person name="Veluchamy A."/>
            <person name="Ward B.J."/>
            <person name="Allen A."/>
            <person name="Barry K."/>
            <person name="Falciatore A."/>
            <person name="Ferrante M."/>
            <person name="Fortunato A.E."/>
            <person name="Gloeckner G."/>
            <person name="Gruber A."/>
            <person name="Hipkin R."/>
            <person name="Janech M."/>
            <person name="Kroth P."/>
            <person name="Leese F."/>
            <person name="Lindquist E."/>
            <person name="Lyon B.R."/>
            <person name="Martin J."/>
            <person name="Mayer C."/>
            <person name="Parker M."/>
            <person name="Quesneville H."/>
            <person name="Raymond J."/>
            <person name="Uhlig C."/>
            <person name="Valentin K.U."/>
            <person name="Worden A.Z."/>
            <person name="Armbrust E.V."/>
            <person name="Bowler C."/>
            <person name="Green B."/>
            <person name="Moulton V."/>
            <person name="Van Oosterhout C."/>
            <person name="Grigoriev I."/>
        </authorList>
    </citation>
    <scope>NUCLEOTIDE SEQUENCE [LARGE SCALE GENOMIC DNA]</scope>
    <source>
        <strain evidence="1 2">CCMP1102</strain>
    </source>
</reference>
<sequence>MDNNTGKRRREGFCDLCSPTFDAIKRQHQHQQKATTATMTAITTITAVSSSSSSTTTLLSSSPSIANNLHDESGVMLTVFGYLDTRSLFRVSLVRKDWNWTKMDGISSVNLLWAILANSMVKVPTTTEPGTRRRKENILYEGPASDKQYIEDQLNLKKRLHHGFLNNIDEECWCLIWFRPGCNPSSTQPLLEVEGMLARITAINGEYHAFSSVGINVTLGRPEIILVHSNQFAVEWVNNGHNAVGARMNACSNRQRLSSMSDRRIS</sequence>
<dbReference type="Proteomes" id="UP000095751">
    <property type="component" value="Unassembled WGS sequence"/>
</dbReference>
<dbReference type="AlphaFoldDB" id="A0A1E7FFL1"/>